<sequence length="239" mass="27269">MARKGIVWLYAYLLAGIADIALVAQDLPQYRYYSKPLLLLSLIIYFYSYTKLIKGSLLRKSMGAALAFSLLGDILLLFPNLFLYGLGAFLVAHMCYIVAFKLTQHFQFSFKKVNFIKLFFYNLPIYLPGAFIYFLINPNLYHLRTPVVVYLITILMMASIARERFKRTPAASFWQVFIGAILFMISDGILALNMFWQPVADADVLIMGTYILAQLLIVMGIRSHLVSSDNIIDKSRIAD</sequence>
<dbReference type="PANTHER" id="PTHR31885:SF6">
    <property type="entry name" value="GH04784P"/>
    <property type="match status" value="1"/>
</dbReference>
<comment type="subcellular location">
    <subcellularLocation>
        <location evidence="1">Membrane</location>
        <topology evidence="1">Multi-pass membrane protein</topology>
    </subcellularLocation>
</comment>
<feature type="transmembrane region" description="Helical" evidence="6">
    <location>
        <begin position="142"/>
        <end position="161"/>
    </location>
</feature>
<dbReference type="eggNOG" id="COG3714">
    <property type="taxonomic scope" value="Bacteria"/>
</dbReference>
<name>A0A074KYD8_9BACT</name>
<keyword evidence="3 6" id="KW-0812">Transmembrane</keyword>
<dbReference type="AlphaFoldDB" id="A0A074KYD8"/>
<evidence type="ECO:0000313" key="7">
    <source>
        <dbReference type="EMBL" id="KEO73220.1"/>
    </source>
</evidence>
<dbReference type="GO" id="GO:0016787">
    <property type="term" value="F:hydrolase activity"/>
    <property type="evidence" value="ECO:0007669"/>
    <property type="project" value="TreeGrafter"/>
</dbReference>
<evidence type="ECO:0000256" key="1">
    <source>
        <dbReference type="ARBA" id="ARBA00004141"/>
    </source>
</evidence>
<organism evidence="7 8">
    <name type="scientific">Anditalea andensis</name>
    <dbReference type="NCBI Taxonomy" id="1048983"/>
    <lineage>
        <taxon>Bacteria</taxon>
        <taxon>Pseudomonadati</taxon>
        <taxon>Bacteroidota</taxon>
        <taxon>Cytophagia</taxon>
        <taxon>Cytophagales</taxon>
        <taxon>Cytophagaceae</taxon>
        <taxon>Anditalea</taxon>
    </lineage>
</organism>
<comment type="caution">
    <text evidence="7">The sequence shown here is derived from an EMBL/GenBank/DDBJ whole genome shotgun (WGS) entry which is preliminary data.</text>
</comment>
<evidence type="ECO:0000256" key="5">
    <source>
        <dbReference type="ARBA" id="ARBA00023136"/>
    </source>
</evidence>
<keyword evidence="4 6" id="KW-1133">Transmembrane helix</keyword>
<evidence type="ECO:0000256" key="3">
    <source>
        <dbReference type="ARBA" id="ARBA00022692"/>
    </source>
</evidence>
<feature type="transmembrane region" description="Helical" evidence="6">
    <location>
        <begin position="115"/>
        <end position="136"/>
    </location>
</feature>
<dbReference type="Pfam" id="PF07947">
    <property type="entry name" value="YhhN"/>
    <property type="match status" value="1"/>
</dbReference>
<feature type="transmembrane region" description="Helical" evidence="6">
    <location>
        <begin position="173"/>
        <end position="196"/>
    </location>
</feature>
<evidence type="ECO:0000256" key="4">
    <source>
        <dbReference type="ARBA" id="ARBA00022989"/>
    </source>
</evidence>
<dbReference type="EMBL" id="JMIH01000022">
    <property type="protein sequence ID" value="KEO73220.1"/>
    <property type="molecule type" value="Genomic_DNA"/>
</dbReference>
<gene>
    <name evidence="7" type="ORF">EL17_12765</name>
</gene>
<evidence type="ECO:0000256" key="2">
    <source>
        <dbReference type="ARBA" id="ARBA00007375"/>
    </source>
</evidence>
<comment type="similarity">
    <text evidence="2">Belongs to the TMEM86 family.</text>
</comment>
<dbReference type="Proteomes" id="UP000027821">
    <property type="component" value="Unassembled WGS sequence"/>
</dbReference>
<dbReference type="GO" id="GO:0016020">
    <property type="term" value="C:membrane"/>
    <property type="evidence" value="ECO:0007669"/>
    <property type="project" value="UniProtKB-SubCell"/>
</dbReference>
<proteinExistence type="inferred from homology"/>
<evidence type="ECO:0000313" key="8">
    <source>
        <dbReference type="Proteomes" id="UP000027821"/>
    </source>
</evidence>
<dbReference type="PANTHER" id="PTHR31885">
    <property type="entry name" value="GH04784P"/>
    <property type="match status" value="1"/>
</dbReference>
<feature type="transmembrane region" description="Helical" evidence="6">
    <location>
        <begin position="202"/>
        <end position="221"/>
    </location>
</feature>
<reference evidence="7 8" key="1">
    <citation type="submission" date="2014-04" db="EMBL/GenBank/DDBJ databases">
        <title>Characterization and application of a salt tolerant electro-active bacterium.</title>
        <authorList>
            <person name="Yang L."/>
            <person name="Wei S."/>
            <person name="Tay Q.X.M."/>
        </authorList>
    </citation>
    <scope>NUCLEOTIDE SEQUENCE [LARGE SCALE GENOMIC DNA]</scope>
    <source>
        <strain evidence="7 8">LY1</strain>
    </source>
</reference>
<dbReference type="RefSeq" id="WP_051719999.1">
    <property type="nucleotide sequence ID" value="NZ_JMIH01000022.1"/>
</dbReference>
<keyword evidence="8" id="KW-1185">Reference proteome</keyword>
<keyword evidence="5 6" id="KW-0472">Membrane</keyword>
<feature type="transmembrane region" description="Helical" evidence="6">
    <location>
        <begin position="30"/>
        <end position="49"/>
    </location>
</feature>
<feature type="transmembrane region" description="Helical" evidence="6">
    <location>
        <begin position="7"/>
        <end position="24"/>
    </location>
</feature>
<evidence type="ECO:0000256" key="6">
    <source>
        <dbReference type="SAM" id="Phobius"/>
    </source>
</evidence>
<protein>
    <submittedName>
        <fullName evidence="7">Membrane protein</fullName>
    </submittedName>
</protein>
<dbReference type="OrthoDB" id="5651790at2"/>
<dbReference type="InterPro" id="IPR012506">
    <property type="entry name" value="TMEM86B-like"/>
</dbReference>
<accession>A0A074KYD8</accession>
<dbReference type="STRING" id="1048983.EL17_12765"/>
<feature type="transmembrane region" description="Helical" evidence="6">
    <location>
        <begin position="84"/>
        <end position="103"/>
    </location>
</feature>